<dbReference type="InterPro" id="IPR012978">
    <property type="entry name" value="HEAT_RRP12"/>
</dbReference>
<comment type="similarity">
    <text evidence="2">Belongs to the RRP12 family.</text>
</comment>
<feature type="compositionally biased region" description="Acidic residues" evidence="4">
    <location>
        <begin position="1172"/>
        <end position="1181"/>
    </location>
</feature>
<dbReference type="Pfam" id="PF25772">
    <property type="entry name" value="HEAT_RRP12_N"/>
    <property type="match status" value="1"/>
</dbReference>
<dbReference type="OrthoDB" id="2192888at2759"/>
<keyword evidence="8" id="KW-1185">Reference proteome</keyword>
<dbReference type="FunCoup" id="S8DNB7">
    <property type="interactions" value="363"/>
</dbReference>
<dbReference type="EMBL" id="KE504243">
    <property type="protein sequence ID" value="EPS94142.1"/>
    <property type="molecule type" value="Genomic_DNA"/>
</dbReference>
<protein>
    <submittedName>
        <fullName evidence="7">Uncharacterized protein</fullName>
    </submittedName>
</protein>
<dbReference type="InterPro" id="IPR052087">
    <property type="entry name" value="RRP12"/>
</dbReference>
<dbReference type="InterPro" id="IPR016024">
    <property type="entry name" value="ARM-type_fold"/>
</dbReference>
<comment type="subcellular location">
    <subcellularLocation>
        <location evidence="1">Nucleus</location>
    </subcellularLocation>
</comment>
<gene>
    <name evidence="7" type="ORF">FOMPIDRAFT_1055338</name>
</gene>
<dbReference type="InParanoid" id="S8DNB7"/>
<dbReference type="Gene3D" id="1.25.10.10">
    <property type="entry name" value="Leucine-rich Repeat Variant"/>
    <property type="match status" value="2"/>
</dbReference>
<dbReference type="STRING" id="743788.S8DNB7"/>
<feature type="domain" description="RRP12 N-terminal HEAT" evidence="6">
    <location>
        <begin position="16"/>
        <end position="274"/>
    </location>
</feature>
<dbReference type="GO" id="GO:0005634">
    <property type="term" value="C:nucleus"/>
    <property type="evidence" value="ECO:0007669"/>
    <property type="project" value="UniProtKB-SubCell"/>
</dbReference>
<proteinExistence type="inferred from homology"/>
<dbReference type="Proteomes" id="UP000015241">
    <property type="component" value="Unassembled WGS sequence"/>
</dbReference>
<dbReference type="InterPro" id="IPR011989">
    <property type="entry name" value="ARM-like"/>
</dbReference>
<keyword evidence="3" id="KW-0539">Nucleus</keyword>
<organism evidence="7 8">
    <name type="scientific">Fomitopsis schrenkii</name>
    <name type="common">Brown rot fungus</name>
    <dbReference type="NCBI Taxonomy" id="2126942"/>
    <lineage>
        <taxon>Eukaryota</taxon>
        <taxon>Fungi</taxon>
        <taxon>Dikarya</taxon>
        <taxon>Basidiomycota</taxon>
        <taxon>Agaricomycotina</taxon>
        <taxon>Agaricomycetes</taxon>
        <taxon>Polyporales</taxon>
        <taxon>Fomitopsis</taxon>
    </lineage>
</organism>
<sequence length="1240" mass="134814">MVDNLETSLTKIRPHTSSSLPHQKTPATLLHALEATFREQNAQPSPTAYFAALLTTLEGALQAAPTSGPPLGDGDVLPAVLYLLALVTPHVPHPVIRTHLDTTISLTSPLFPALVSHAPPLRSQLGLYSAIFQSLERPQLDTQGLRQSFSFILQLALDPRPKVRKRAAEIVKDVLANPPAPLLQHPYAQRVADWTISALGEVNSGAPVKFKGKKAEAENPDTAIHLLAFLRPVLPTLPAASLPSITSSLLLLPRLGNPYLAQSAYSILSDLLSSVVQDPSSGIRDQLSDILDAVLSSSVTKTDTTLAPVWAAVLGNCLLALHATDPEKSAGNVSKAWKAAWPLLESQDSETRKAGAQALKQVGKCFTPSLIKAALSENASQEKKSDIGKIISQTTKAFDALSFARSIPELLSVVSSLSENLRYRGGSRTAPTAAEQLLLSLITRVGDLRVQKTFEYKEAADATLSTAMQVLGPEVLLKALPLNLEPADRQAGLEPRAFLLPLLSQPHPSPLGHFLSYFVPLTERMFDLQQTADGANRQSEAKVWSVLVEQIWQGFPGYCWGPPDLQKALSPEFAQLLSQLLYNQTELRPAVLRALRTLVESNLAIAAGEFDRLPESVRADVISTEDAANNVEFLRGQAESWLAVLFNVFSSVGRDSQGMVGDVISVWAGIASEQDIAKAYAKLVGLFKQNLTKFVKVSGAKDVENITAVTQDLLVLVLPYLSSVDATALFELSLQSEVLESKDNGVQKRGYKILAKLVEGQKATVDAESVIQRLDSVVDGLAAAAKKDRFHLLTRLAVLIPPAHLHLLLSIIPEAVLGTKEPSEKARNTAFDLIVVMGKKMSEGGVVKRSAVDGMEQDGVPEATASLEEYMTMIAGGLAGATPHMISATVTAISRLVFEFQDTLSAQMQSEIFTTLLVFVTSANREIVKSVLGFIKLAIHTMSTDLMRPHLKDLVPALLRWSHDHKNHFKAKVRHIFERMIRRFGWEDVYACAGEEEARKVLVNIKKRKDRAKRKKAMNAENDDDEEPAAKPSGGDAFEDVLYGSESELDDSDDEVPTDRNARPSKAKNNGGGARIRMDDDEPMDLLHGAAARLTNAKGGKRRKPGQDATHFKTDDDTGKMVIDEDEGEEDGEAADDVYKESLTSTDGFTRGPNGRVKFNKDTKKRRRENADNDEDVEMGEADARGGKKSKRRTDVKLGHEFKAKKAGGDVKKGGVEPYAYMPLSQAAKKQGRKGVAGKR</sequence>
<accession>S8DNB7</accession>
<evidence type="ECO:0000256" key="1">
    <source>
        <dbReference type="ARBA" id="ARBA00004123"/>
    </source>
</evidence>
<dbReference type="Pfam" id="PF08161">
    <property type="entry name" value="RRP12_HEAT"/>
    <property type="match status" value="1"/>
</dbReference>
<dbReference type="InterPro" id="IPR057860">
    <property type="entry name" value="HEAT_RRP12_N"/>
</dbReference>
<name>S8DNB7_FOMSC</name>
<evidence type="ECO:0000256" key="4">
    <source>
        <dbReference type="SAM" id="MobiDB-lite"/>
    </source>
</evidence>
<feature type="compositionally biased region" description="Acidic residues" evidence="4">
    <location>
        <begin position="1047"/>
        <end position="1056"/>
    </location>
</feature>
<evidence type="ECO:0000259" key="5">
    <source>
        <dbReference type="Pfam" id="PF08161"/>
    </source>
</evidence>
<dbReference type="PANTHER" id="PTHR48287:SF1">
    <property type="entry name" value="ARM REPEAT SUPERFAMILY PROTEIN"/>
    <property type="match status" value="1"/>
</dbReference>
<feature type="region of interest" description="Disordered" evidence="4">
    <location>
        <begin position="1"/>
        <end position="23"/>
    </location>
</feature>
<evidence type="ECO:0000313" key="8">
    <source>
        <dbReference type="Proteomes" id="UP000015241"/>
    </source>
</evidence>
<dbReference type="SUPFAM" id="SSF48371">
    <property type="entry name" value="ARM repeat"/>
    <property type="match status" value="1"/>
</dbReference>
<dbReference type="eggNOG" id="KOG1248">
    <property type="taxonomic scope" value="Eukaryota"/>
</dbReference>
<dbReference type="AlphaFoldDB" id="S8DNB7"/>
<feature type="region of interest" description="Disordered" evidence="4">
    <location>
        <begin position="1010"/>
        <end position="1201"/>
    </location>
</feature>
<dbReference type="PANTHER" id="PTHR48287">
    <property type="entry name" value="ARM REPEAT SUPERFAMILY PROTEIN"/>
    <property type="match status" value="1"/>
</dbReference>
<dbReference type="HOGENOM" id="CLU_003753_1_0_1"/>
<feature type="compositionally biased region" description="Basic and acidic residues" evidence="4">
    <location>
        <begin position="1110"/>
        <end position="1123"/>
    </location>
</feature>
<feature type="compositionally biased region" description="Acidic residues" evidence="4">
    <location>
        <begin position="1124"/>
        <end position="1136"/>
    </location>
</feature>
<reference evidence="7 8" key="1">
    <citation type="journal article" date="2012" name="Science">
        <title>The Paleozoic origin of enzymatic lignin decomposition reconstructed from 31 fungal genomes.</title>
        <authorList>
            <person name="Floudas D."/>
            <person name="Binder M."/>
            <person name="Riley R."/>
            <person name="Barry K."/>
            <person name="Blanchette R.A."/>
            <person name="Henrissat B."/>
            <person name="Martinez A.T."/>
            <person name="Otillar R."/>
            <person name="Spatafora J.W."/>
            <person name="Yadav J.S."/>
            <person name="Aerts A."/>
            <person name="Benoit I."/>
            <person name="Boyd A."/>
            <person name="Carlson A."/>
            <person name="Copeland A."/>
            <person name="Coutinho P.M."/>
            <person name="de Vries R.P."/>
            <person name="Ferreira P."/>
            <person name="Findley K."/>
            <person name="Foster B."/>
            <person name="Gaskell J."/>
            <person name="Glotzer D."/>
            <person name="Gorecki P."/>
            <person name="Heitman J."/>
            <person name="Hesse C."/>
            <person name="Hori C."/>
            <person name="Igarashi K."/>
            <person name="Jurgens J.A."/>
            <person name="Kallen N."/>
            <person name="Kersten P."/>
            <person name="Kohler A."/>
            <person name="Kuees U."/>
            <person name="Kumar T.K.A."/>
            <person name="Kuo A."/>
            <person name="LaButti K."/>
            <person name="Larrondo L.F."/>
            <person name="Lindquist E."/>
            <person name="Ling A."/>
            <person name="Lombard V."/>
            <person name="Lucas S."/>
            <person name="Lundell T."/>
            <person name="Martin R."/>
            <person name="McLaughlin D.J."/>
            <person name="Morgenstern I."/>
            <person name="Morin E."/>
            <person name="Murat C."/>
            <person name="Nagy L.G."/>
            <person name="Nolan M."/>
            <person name="Ohm R.A."/>
            <person name="Patyshakuliyeva A."/>
            <person name="Rokas A."/>
            <person name="Ruiz-Duenas F.J."/>
            <person name="Sabat G."/>
            <person name="Salamov A."/>
            <person name="Samejima M."/>
            <person name="Schmutz J."/>
            <person name="Slot J.C."/>
            <person name="St John F."/>
            <person name="Stenlid J."/>
            <person name="Sun H."/>
            <person name="Sun S."/>
            <person name="Syed K."/>
            <person name="Tsang A."/>
            <person name="Wiebenga A."/>
            <person name="Young D."/>
            <person name="Pisabarro A."/>
            <person name="Eastwood D.C."/>
            <person name="Martin F."/>
            <person name="Cullen D."/>
            <person name="Grigoriev I.V."/>
            <person name="Hibbett D.S."/>
        </authorList>
    </citation>
    <scope>NUCLEOTIDE SEQUENCE</scope>
    <source>
        <strain evidence="8">FP-58527</strain>
    </source>
</reference>
<feature type="domain" description="RRP12 HEAT" evidence="5">
    <location>
        <begin position="345"/>
        <end position="651"/>
    </location>
</feature>
<evidence type="ECO:0000259" key="6">
    <source>
        <dbReference type="Pfam" id="PF25772"/>
    </source>
</evidence>
<evidence type="ECO:0000313" key="7">
    <source>
        <dbReference type="EMBL" id="EPS94142.1"/>
    </source>
</evidence>
<evidence type="ECO:0000256" key="3">
    <source>
        <dbReference type="ARBA" id="ARBA00023242"/>
    </source>
</evidence>
<evidence type="ECO:0000256" key="2">
    <source>
        <dbReference type="ARBA" id="ARBA00007690"/>
    </source>
</evidence>